<name>A0A4Q2JJV0_9MICO</name>
<dbReference type="RefSeq" id="WP_129234232.1">
    <property type="nucleotide sequence ID" value="NZ_SDPL01000095.1"/>
</dbReference>
<protein>
    <submittedName>
        <fullName evidence="2">Uncharacterized protein</fullName>
    </submittedName>
</protein>
<accession>A0A4Q2JJV0</accession>
<feature type="transmembrane region" description="Helical" evidence="1">
    <location>
        <begin position="124"/>
        <end position="146"/>
    </location>
</feature>
<feature type="transmembrane region" description="Helical" evidence="1">
    <location>
        <begin position="90"/>
        <end position="112"/>
    </location>
</feature>
<sequence length="328" mass="35636">MTTPAATLTDRYVWAAAHNLPEPQREEFGRELRERIGDEVDARRQSGAPTDDAEFAVLVELGDPAALAAKYLDRPLHLIGPRYYLTWKRLVTTLLAIVLPIAVGAVLLAQALAGAPVGEVFASAFSVGFSLAVQLAFWPTLVFAIVERSPGSGPVDRWTPERLPTIPDDGKGGRLGDLIASLVFLGLFAGVIIWQGYGAPVANRLGESVPVLSPDLWSFWIPWFLVVIGLEMVFAAAIYVWGWNWWLAIVNLLLNVAFAVPALWLFTSGQLVNPEFLDVVGWPWGEAGGIVATIIVFAFIAVSVWDVIDGVIKTVRRRGGSALSLGRI</sequence>
<keyword evidence="1" id="KW-0812">Transmembrane</keyword>
<feature type="transmembrane region" description="Helical" evidence="1">
    <location>
        <begin position="217"/>
        <end position="238"/>
    </location>
</feature>
<dbReference type="Proteomes" id="UP000292881">
    <property type="component" value="Unassembled WGS sequence"/>
</dbReference>
<feature type="transmembrane region" description="Helical" evidence="1">
    <location>
        <begin position="245"/>
        <end position="267"/>
    </location>
</feature>
<organism evidence="2 3">
    <name type="scientific">Agromyces binzhouensis</name>
    <dbReference type="NCBI Taxonomy" id="1817495"/>
    <lineage>
        <taxon>Bacteria</taxon>
        <taxon>Bacillati</taxon>
        <taxon>Actinomycetota</taxon>
        <taxon>Actinomycetes</taxon>
        <taxon>Micrococcales</taxon>
        <taxon>Microbacteriaceae</taxon>
        <taxon>Agromyces</taxon>
    </lineage>
</organism>
<feature type="transmembrane region" description="Helical" evidence="1">
    <location>
        <begin position="287"/>
        <end position="308"/>
    </location>
</feature>
<keyword evidence="1" id="KW-1133">Transmembrane helix</keyword>
<comment type="caution">
    <text evidence="2">The sequence shown here is derived from an EMBL/GenBank/DDBJ whole genome shotgun (WGS) entry which is preliminary data.</text>
</comment>
<proteinExistence type="predicted"/>
<keyword evidence="3" id="KW-1185">Reference proteome</keyword>
<dbReference type="AlphaFoldDB" id="A0A4Q2JJV0"/>
<keyword evidence="1" id="KW-0472">Membrane</keyword>
<dbReference type="EMBL" id="SDPL01000095">
    <property type="protein sequence ID" value="RXZ48361.1"/>
    <property type="molecule type" value="Genomic_DNA"/>
</dbReference>
<evidence type="ECO:0000313" key="2">
    <source>
        <dbReference type="EMBL" id="RXZ48361.1"/>
    </source>
</evidence>
<reference evidence="2 3" key="1">
    <citation type="submission" date="2019-01" db="EMBL/GenBank/DDBJ databases">
        <authorList>
            <person name="Li J."/>
        </authorList>
    </citation>
    <scope>NUCLEOTIDE SEQUENCE [LARGE SCALE GENOMIC DNA]</scope>
    <source>
        <strain evidence="2 3">CGMCC 4.7180</strain>
    </source>
</reference>
<evidence type="ECO:0000313" key="3">
    <source>
        <dbReference type="Proteomes" id="UP000292881"/>
    </source>
</evidence>
<evidence type="ECO:0000256" key="1">
    <source>
        <dbReference type="SAM" id="Phobius"/>
    </source>
</evidence>
<gene>
    <name evidence="2" type="ORF">ESO86_06880</name>
</gene>
<feature type="transmembrane region" description="Helical" evidence="1">
    <location>
        <begin position="178"/>
        <end position="197"/>
    </location>
</feature>
<dbReference type="OrthoDB" id="3171769at2"/>